<dbReference type="PANTHER" id="PTHR34464">
    <property type="entry name" value="OS09G0376300 PROTEIN"/>
    <property type="match status" value="1"/>
</dbReference>
<dbReference type="RefSeq" id="XP_022950521.1">
    <property type="nucleotide sequence ID" value="XM_023094753.1"/>
</dbReference>
<sequence length="170" mass="19138">MAVSFSRFSLWFWKGKEKESVANGGPSNSPSEVGTGLREPESLKLKRVDLGSSSKKVKNQKWRSKKETTRIDWEYDFLIVPSGGDDMQMPDSADEADWSIGWLEPHGPGFQSDDSFAVLVPSYSNRCREVVEGSNVELLAAIKNLQHEFSPESKKYMELWLSSSLQISET</sequence>
<accession>A0A6J1GF21</accession>
<gene>
    <name evidence="3" type="primary">LOC111453604</name>
</gene>
<dbReference type="Proteomes" id="UP000504609">
    <property type="component" value="Unplaced"/>
</dbReference>
<name>A0A6J1GF21_CUCMO</name>
<proteinExistence type="predicted"/>
<evidence type="ECO:0000313" key="3">
    <source>
        <dbReference type="RefSeq" id="XP_022950521.1"/>
    </source>
</evidence>
<protein>
    <submittedName>
        <fullName evidence="3">Uncharacterized protein LOC111453604</fullName>
    </submittedName>
</protein>
<feature type="region of interest" description="Disordered" evidence="1">
    <location>
        <begin position="18"/>
        <end position="39"/>
    </location>
</feature>
<evidence type="ECO:0000256" key="1">
    <source>
        <dbReference type="SAM" id="MobiDB-lite"/>
    </source>
</evidence>
<dbReference type="KEGG" id="cmos:111453604"/>
<dbReference type="GeneID" id="111453604"/>
<organism evidence="2 3">
    <name type="scientific">Cucurbita moschata</name>
    <name type="common">Winter crookneck squash</name>
    <name type="synonym">Cucurbita pepo var. moschata</name>
    <dbReference type="NCBI Taxonomy" id="3662"/>
    <lineage>
        <taxon>Eukaryota</taxon>
        <taxon>Viridiplantae</taxon>
        <taxon>Streptophyta</taxon>
        <taxon>Embryophyta</taxon>
        <taxon>Tracheophyta</taxon>
        <taxon>Spermatophyta</taxon>
        <taxon>Magnoliopsida</taxon>
        <taxon>eudicotyledons</taxon>
        <taxon>Gunneridae</taxon>
        <taxon>Pentapetalae</taxon>
        <taxon>rosids</taxon>
        <taxon>fabids</taxon>
        <taxon>Cucurbitales</taxon>
        <taxon>Cucurbitaceae</taxon>
        <taxon>Cucurbiteae</taxon>
        <taxon>Cucurbita</taxon>
    </lineage>
</organism>
<dbReference type="AlphaFoldDB" id="A0A6J1GF21"/>
<dbReference type="PANTHER" id="PTHR34464:SF3">
    <property type="entry name" value="OS09G0376300 PROTEIN"/>
    <property type="match status" value="1"/>
</dbReference>
<reference evidence="3" key="1">
    <citation type="submission" date="2025-08" db="UniProtKB">
        <authorList>
            <consortium name="RefSeq"/>
        </authorList>
    </citation>
    <scope>IDENTIFICATION</scope>
    <source>
        <tissue evidence="3">Young leaves</tissue>
    </source>
</reference>
<keyword evidence="2" id="KW-1185">Reference proteome</keyword>
<evidence type="ECO:0000313" key="2">
    <source>
        <dbReference type="Proteomes" id="UP000504609"/>
    </source>
</evidence>